<gene>
    <name evidence="2" type="ORF">DPMN_114824</name>
</gene>
<proteinExistence type="predicted"/>
<dbReference type="AlphaFoldDB" id="A0A9D4QT78"/>
<evidence type="ECO:0000313" key="2">
    <source>
        <dbReference type="EMBL" id="KAH3841365.1"/>
    </source>
</evidence>
<protein>
    <recommendedName>
        <fullName evidence="1">KY-like immunoglobulin-like domain-containing protein</fullName>
    </recommendedName>
</protein>
<evidence type="ECO:0000313" key="3">
    <source>
        <dbReference type="Proteomes" id="UP000828390"/>
    </source>
</evidence>
<dbReference type="PANTHER" id="PTHR47020">
    <property type="entry name" value="HILLARIN"/>
    <property type="match status" value="1"/>
</dbReference>
<reference evidence="2" key="2">
    <citation type="submission" date="2020-11" db="EMBL/GenBank/DDBJ databases">
        <authorList>
            <person name="McCartney M.A."/>
            <person name="Auch B."/>
            <person name="Kono T."/>
            <person name="Mallez S."/>
            <person name="Becker A."/>
            <person name="Gohl D.M."/>
            <person name="Silverstein K.A.T."/>
            <person name="Koren S."/>
            <person name="Bechman K.B."/>
            <person name="Herman A."/>
            <person name="Abrahante J.E."/>
            <person name="Garbe J."/>
        </authorList>
    </citation>
    <scope>NUCLEOTIDE SEQUENCE</scope>
    <source>
        <strain evidence="2">Duluth1</strain>
        <tissue evidence="2">Whole animal</tissue>
    </source>
</reference>
<accession>A0A9D4QT78</accession>
<sequence length="1060" mass="120590">MGNKQAKALRRKVVVAPISEGTVNADQHTTEKLEVPTEEEVDSNAMVKAIAIHNNNKSDMLSEANTDRAAHVLVDVDNTEKVEEDNSNVAEANEVPATMPGYRPPEPQLLTIDDIRSPIPWYQDDEEERDEFNWTQVEEDLLEFEDGKTIVSYPSSYATAGTAITPRSVLINSPLVSGPLISRPQMTPSGRRISFMNQEKTRRSLGRTSVLSVDAVSIHGMPRRNPPRKGSLNFSVIDEHARTARPEHVATFTALTEYLRKPIRYHPLTDLMMARGLIVWLAYQKTQSSVMVPSTITTPKGLLKLVANGKKSYSEAYCVLCREAGLSCVLINGIAKRTEMDMSDPSGQVVNDTWTAVYVEADWQLVHPYWICRGLDGLGGSLDDWIRREVETGGRKRAEVVKQLKEIVKVFINEDYFMPTPEVFVHSNWTDDNRWQLLRPEYTILTKSEFLFLPILFPAFFRFGLRLVSERCCSLESSEGKVKIWISADFNNAHRLTLSTELHLLSTECANHKLILPHLNKLVIHSRHNDYFYIEVRFPIEGTFRLEINGGYHGSHALRLCQFRLICNRRIDDFKYIPYEPFPLMWGPGPECLPFGLTLPSKPTGIVRIYQQIIPADPQNLHTLQRPPVYKPRQFHFHLHVEKSKLFDYVTELRGYLPDDNSGEATPLDSRGQLVDKSRVKTPKKGKIAPEDGDYSSYHECYKEPKKRQLVINVQVPHEGEFALVISALPYAIGDDGKTKVYSEPTVVCVYLLRTMGGLNRENGHQKLARAELLATMLGTNPTAVYNALDKCHRTKINKHDDELAAGKSRAEYLAMRKEIFDAIHRRNYRVCNETLVKLSKYKNKGALVLETRRLFALRNQLKKLLEFPKYIPELRHAGDDLLFVGDPPPEVHITMGALLLLLEEPDKAIESWDHIKKQISNEHVYKQMSLVAELFPSYNTRNKILTLLAEYNFDRVKRVSESAAKFYVWTQKVMGVLEDIDFTVDPGIDEEKLAQAAQRREIEENNVHLTVSKTQLKPKKVTILDEEAGEYGARVMSIDMASDMAAADAQRQDIVTEQL</sequence>
<dbReference type="Pfam" id="PF23265">
    <property type="entry name" value="Ig-like_KY"/>
    <property type="match status" value="1"/>
</dbReference>
<dbReference type="Proteomes" id="UP000828390">
    <property type="component" value="Unassembled WGS sequence"/>
</dbReference>
<dbReference type="InterPro" id="IPR053041">
    <property type="entry name" value="Transglut-like_Superfamily_Mod"/>
</dbReference>
<dbReference type="EMBL" id="JAIWYP010000004">
    <property type="protein sequence ID" value="KAH3841365.1"/>
    <property type="molecule type" value="Genomic_DNA"/>
</dbReference>
<organism evidence="2 3">
    <name type="scientific">Dreissena polymorpha</name>
    <name type="common">Zebra mussel</name>
    <name type="synonym">Mytilus polymorpha</name>
    <dbReference type="NCBI Taxonomy" id="45954"/>
    <lineage>
        <taxon>Eukaryota</taxon>
        <taxon>Metazoa</taxon>
        <taxon>Spiralia</taxon>
        <taxon>Lophotrochozoa</taxon>
        <taxon>Mollusca</taxon>
        <taxon>Bivalvia</taxon>
        <taxon>Autobranchia</taxon>
        <taxon>Heteroconchia</taxon>
        <taxon>Euheterodonta</taxon>
        <taxon>Imparidentia</taxon>
        <taxon>Neoheterodontei</taxon>
        <taxon>Myida</taxon>
        <taxon>Dreissenoidea</taxon>
        <taxon>Dreissenidae</taxon>
        <taxon>Dreissena</taxon>
    </lineage>
</organism>
<comment type="caution">
    <text evidence="2">The sequence shown here is derived from an EMBL/GenBank/DDBJ whole genome shotgun (WGS) entry which is preliminary data.</text>
</comment>
<dbReference type="PANTHER" id="PTHR47020:SF1">
    <property type="entry name" value="HILLARIN"/>
    <property type="match status" value="1"/>
</dbReference>
<evidence type="ECO:0000259" key="1">
    <source>
        <dbReference type="Pfam" id="PF23265"/>
    </source>
</evidence>
<dbReference type="Gene3D" id="1.20.920.20">
    <property type="match status" value="1"/>
</dbReference>
<reference evidence="2" key="1">
    <citation type="journal article" date="2019" name="bioRxiv">
        <title>The Genome of the Zebra Mussel, Dreissena polymorpha: A Resource for Invasive Species Research.</title>
        <authorList>
            <person name="McCartney M.A."/>
            <person name="Auch B."/>
            <person name="Kono T."/>
            <person name="Mallez S."/>
            <person name="Zhang Y."/>
            <person name="Obille A."/>
            <person name="Becker A."/>
            <person name="Abrahante J.E."/>
            <person name="Garbe J."/>
            <person name="Badalamenti J.P."/>
            <person name="Herman A."/>
            <person name="Mangelson H."/>
            <person name="Liachko I."/>
            <person name="Sullivan S."/>
            <person name="Sone E.D."/>
            <person name="Koren S."/>
            <person name="Silverstein K.A.T."/>
            <person name="Beckman K.B."/>
            <person name="Gohl D.M."/>
        </authorList>
    </citation>
    <scope>NUCLEOTIDE SEQUENCE</scope>
    <source>
        <strain evidence="2">Duluth1</strain>
        <tissue evidence="2">Whole animal</tissue>
    </source>
</reference>
<dbReference type="InterPro" id="IPR056564">
    <property type="entry name" value="Ig-like_KY"/>
</dbReference>
<keyword evidence="3" id="KW-1185">Reference proteome</keyword>
<name>A0A9D4QT78_DREPO</name>
<feature type="domain" description="KY-like immunoglobulin-like" evidence="1">
    <location>
        <begin position="448"/>
        <end position="575"/>
    </location>
</feature>